<accession>A0A9X8MU18</accession>
<organism evidence="1 2">
    <name type="scientific">Streptomyces yunnanensis</name>
    <dbReference type="NCBI Taxonomy" id="156453"/>
    <lineage>
        <taxon>Bacteria</taxon>
        <taxon>Bacillati</taxon>
        <taxon>Actinomycetota</taxon>
        <taxon>Actinomycetes</taxon>
        <taxon>Kitasatosporales</taxon>
        <taxon>Streptomycetaceae</taxon>
        <taxon>Streptomyces</taxon>
    </lineage>
</organism>
<dbReference type="EMBL" id="FRBK01000006">
    <property type="protein sequence ID" value="SHL81205.1"/>
    <property type="molecule type" value="Genomic_DNA"/>
</dbReference>
<proteinExistence type="predicted"/>
<dbReference type="AlphaFoldDB" id="A0A9X8MU18"/>
<dbReference type="Proteomes" id="UP000184388">
    <property type="component" value="Unassembled WGS sequence"/>
</dbReference>
<evidence type="ECO:0000313" key="1">
    <source>
        <dbReference type="EMBL" id="SHL81205.1"/>
    </source>
</evidence>
<evidence type="ECO:0000313" key="2">
    <source>
        <dbReference type="Proteomes" id="UP000184388"/>
    </source>
</evidence>
<gene>
    <name evidence="1" type="ORF">SAMN05216268_106276</name>
</gene>
<name>A0A9X8MU18_9ACTN</name>
<protein>
    <submittedName>
        <fullName evidence="1">Uncharacterized protein</fullName>
    </submittedName>
</protein>
<sequence length="204" mass="23508">MFEVRKSIKRFRNDPAWCYHEKDQDYLATFEHGGYPFSLGPGGLAIRDHLRGGVNGREVSMFHLLAWQRLTGHGSTVSRTYSVAVLPLPRTLPATGFTSRLLLWDTNDGKRRALPHSSNSYTYLPNLGTHLVRHYSKDHDFAALINTYAMERLMHDARLGWRIEGNRMIGWTYGRKTYEDLLAMVDTLTAIVDGFPEQTWHWPE</sequence>
<dbReference type="RefSeq" id="WP_073444777.1">
    <property type="nucleotide sequence ID" value="NZ_FRBK01000006.1"/>
</dbReference>
<reference evidence="2" key="1">
    <citation type="submission" date="2016-11" db="EMBL/GenBank/DDBJ databases">
        <authorList>
            <person name="Jaros S."/>
            <person name="Januszkiewicz K."/>
            <person name="Wedrychowicz H."/>
        </authorList>
    </citation>
    <scope>NUCLEOTIDE SEQUENCE [LARGE SCALE GENOMIC DNA]</scope>
    <source>
        <strain evidence="2">CGMCC 4.3555</strain>
    </source>
</reference>
<comment type="caution">
    <text evidence="1">The sequence shown here is derived from an EMBL/GenBank/DDBJ whole genome shotgun (WGS) entry which is preliminary data.</text>
</comment>